<proteinExistence type="predicted"/>
<keyword evidence="1" id="KW-0678">Repressor</keyword>
<evidence type="ECO:0000313" key="4">
    <source>
        <dbReference type="EMBL" id="PWA99841.1"/>
    </source>
</evidence>
<keyword evidence="2" id="KW-0156">Chromatin regulator</keyword>
<dbReference type="Gene3D" id="3.40.800.20">
    <property type="entry name" value="Histone deacetylase domain"/>
    <property type="match status" value="1"/>
</dbReference>
<keyword evidence="3" id="KW-0472">Membrane</keyword>
<evidence type="ECO:0000256" key="1">
    <source>
        <dbReference type="ARBA" id="ARBA00022491"/>
    </source>
</evidence>
<dbReference type="SUPFAM" id="SSF52768">
    <property type="entry name" value="Arginase/deacetylase"/>
    <property type="match status" value="1"/>
</dbReference>
<sequence length="116" mass="13487">MESLSDDTVETEERRRVGLVYDERMCKHSTPKKEHHPENPARIRAVWKKLMSAGIPQRFTFYYFCLLLPMTSYFFMGVVKYQDKMFGDWGFGQDGASPSLVLGKVLMTRQITITVI</sequence>
<reference evidence="4 5" key="1">
    <citation type="journal article" date="2018" name="Mol. Plant">
        <title>The genome of Artemisia annua provides insight into the evolution of Asteraceae family and artemisinin biosynthesis.</title>
        <authorList>
            <person name="Shen Q."/>
            <person name="Zhang L."/>
            <person name="Liao Z."/>
            <person name="Wang S."/>
            <person name="Yan T."/>
            <person name="Shi P."/>
            <person name="Liu M."/>
            <person name="Fu X."/>
            <person name="Pan Q."/>
            <person name="Wang Y."/>
            <person name="Lv Z."/>
            <person name="Lu X."/>
            <person name="Zhang F."/>
            <person name="Jiang W."/>
            <person name="Ma Y."/>
            <person name="Chen M."/>
            <person name="Hao X."/>
            <person name="Li L."/>
            <person name="Tang Y."/>
            <person name="Lv G."/>
            <person name="Zhou Y."/>
            <person name="Sun X."/>
            <person name="Brodelius P.E."/>
            <person name="Rose J.K.C."/>
            <person name="Tang K."/>
        </authorList>
    </citation>
    <scope>NUCLEOTIDE SEQUENCE [LARGE SCALE GENOMIC DNA]</scope>
    <source>
        <strain evidence="5">cv. Huhao1</strain>
        <tissue evidence="4">Leaf</tissue>
    </source>
</reference>
<accession>A0A2U1QPC3</accession>
<dbReference type="InterPro" id="IPR023696">
    <property type="entry name" value="Ureohydrolase_dom_sf"/>
</dbReference>
<keyword evidence="3" id="KW-1133">Transmembrane helix</keyword>
<gene>
    <name evidence="4" type="ORF">CTI12_AA002530</name>
</gene>
<feature type="transmembrane region" description="Helical" evidence="3">
    <location>
        <begin position="61"/>
        <end position="79"/>
    </location>
</feature>
<dbReference type="Proteomes" id="UP000245207">
    <property type="component" value="Unassembled WGS sequence"/>
</dbReference>
<evidence type="ECO:0000313" key="5">
    <source>
        <dbReference type="Proteomes" id="UP000245207"/>
    </source>
</evidence>
<dbReference type="EMBL" id="PKPP01000004">
    <property type="protein sequence ID" value="PWA99841.1"/>
    <property type="molecule type" value="Genomic_DNA"/>
</dbReference>
<protein>
    <submittedName>
        <fullName evidence="4">Histone deacetylase 5</fullName>
    </submittedName>
</protein>
<comment type="caution">
    <text evidence="4">The sequence shown here is derived from an EMBL/GenBank/DDBJ whole genome shotgun (WGS) entry which is preliminary data.</text>
</comment>
<dbReference type="GO" id="GO:0006325">
    <property type="term" value="P:chromatin organization"/>
    <property type="evidence" value="ECO:0007669"/>
    <property type="project" value="UniProtKB-KW"/>
</dbReference>
<organism evidence="4 5">
    <name type="scientific">Artemisia annua</name>
    <name type="common">Sweet wormwood</name>
    <dbReference type="NCBI Taxonomy" id="35608"/>
    <lineage>
        <taxon>Eukaryota</taxon>
        <taxon>Viridiplantae</taxon>
        <taxon>Streptophyta</taxon>
        <taxon>Embryophyta</taxon>
        <taxon>Tracheophyta</taxon>
        <taxon>Spermatophyta</taxon>
        <taxon>Magnoliopsida</taxon>
        <taxon>eudicotyledons</taxon>
        <taxon>Gunneridae</taxon>
        <taxon>Pentapetalae</taxon>
        <taxon>asterids</taxon>
        <taxon>campanulids</taxon>
        <taxon>Asterales</taxon>
        <taxon>Asteraceae</taxon>
        <taxon>Asteroideae</taxon>
        <taxon>Anthemideae</taxon>
        <taxon>Artemisiinae</taxon>
        <taxon>Artemisia</taxon>
    </lineage>
</organism>
<dbReference type="OrthoDB" id="1743410at2759"/>
<evidence type="ECO:0000256" key="2">
    <source>
        <dbReference type="ARBA" id="ARBA00022853"/>
    </source>
</evidence>
<dbReference type="AlphaFoldDB" id="A0A2U1QPC3"/>
<keyword evidence="3" id="KW-0812">Transmembrane</keyword>
<dbReference type="InterPro" id="IPR037138">
    <property type="entry name" value="His_deacetylse_dom_sf"/>
</dbReference>
<evidence type="ECO:0000256" key="3">
    <source>
        <dbReference type="SAM" id="Phobius"/>
    </source>
</evidence>
<keyword evidence="5" id="KW-1185">Reference proteome</keyword>
<dbReference type="STRING" id="35608.A0A2U1QPC3"/>
<name>A0A2U1QPC3_ARTAN</name>